<protein>
    <submittedName>
        <fullName evidence="3">Uncharacterized protein</fullName>
    </submittedName>
</protein>
<reference evidence="3 4" key="1">
    <citation type="journal article" date="2016" name="Nat. Commun.">
        <title>Thousands of microbial genomes shed light on interconnected biogeochemical processes in an aquifer system.</title>
        <authorList>
            <person name="Anantharaman K."/>
            <person name="Brown C.T."/>
            <person name="Hug L.A."/>
            <person name="Sharon I."/>
            <person name="Castelle C.J."/>
            <person name="Probst A.J."/>
            <person name="Thomas B.C."/>
            <person name="Singh A."/>
            <person name="Wilkins M.J."/>
            <person name="Karaoz U."/>
            <person name="Brodie E.L."/>
            <person name="Williams K.H."/>
            <person name="Hubbard S.S."/>
            <person name="Banfield J.F."/>
        </authorList>
    </citation>
    <scope>NUCLEOTIDE SEQUENCE [LARGE SCALE GENOMIC DNA]</scope>
</reference>
<dbReference type="Pfam" id="PF18895">
    <property type="entry name" value="T4SS_pilin"/>
    <property type="match status" value="1"/>
</dbReference>
<keyword evidence="1" id="KW-0472">Membrane</keyword>
<feature type="transmembrane region" description="Helical" evidence="1">
    <location>
        <begin position="89"/>
        <end position="114"/>
    </location>
</feature>
<keyword evidence="1" id="KW-1133">Transmembrane helix</keyword>
<feature type="signal peptide" evidence="2">
    <location>
        <begin position="1"/>
        <end position="26"/>
    </location>
</feature>
<evidence type="ECO:0000313" key="3">
    <source>
        <dbReference type="EMBL" id="OHA52525.1"/>
    </source>
</evidence>
<keyword evidence="2" id="KW-0732">Signal</keyword>
<dbReference type="EMBL" id="MHSW01000008">
    <property type="protein sequence ID" value="OHA52525.1"/>
    <property type="molecule type" value="Genomic_DNA"/>
</dbReference>
<gene>
    <name evidence="3" type="ORF">A3A97_03865</name>
</gene>
<keyword evidence="1" id="KW-0812">Transmembrane</keyword>
<proteinExistence type="predicted"/>
<evidence type="ECO:0000313" key="4">
    <source>
        <dbReference type="Proteomes" id="UP000176951"/>
    </source>
</evidence>
<dbReference type="InterPro" id="IPR043993">
    <property type="entry name" value="T4SS_pilin"/>
</dbReference>
<accession>A0A1G2PW31</accession>
<sequence length="122" mass="13097">MNLNTIKKTLYVSWIPSLFLASYANAASMLQVPVTNITDIGSFLTIACTLAAWIFTFLMVIVVVMLLVSAFYFLTAGDNAQGHAKAKGYFLYAIIGLVVAILPRAIIAIVSSFFGPGPINAC</sequence>
<evidence type="ECO:0000256" key="2">
    <source>
        <dbReference type="SAM" id="SignalP"/>
    </source>
</evidence>
<organism evidence="3 4">
    <name type="scientific">Candidatus Terrybacteria bacterium RIFCSPLOWO2_01_FULL_40_23</name>
    <dbReference type="NCBI Taxonomy" id="1802366"/>
    <lineage>
        <taxon>Bacteria</taxon>
        <taxon>Candidatus Terryibacteriota</taxon>
    </lineage>
</organism>
<dbReference type="Proteomes" id="UP000176951">
    <property type="component" value="Unassembled WGS sequence"/>
</dbReference>
<comment type="caution">
    <text evidence="3">The sequence shown here is derived from an EMBL/GenBank/DDBJ whole genome shotgun (WGS) entry which is preliminary data.</text>
</comment>
<feature type="transmembrane region" description="Helical" evidence="1">
    <location>
        <begin position="50"/>
        <end position="77"/>
    </location>
</feature>
<name>A0A1G2PW31_9BACT</name>
<dbReference type="AlphaFoldDB" id="A0A1G2PW31"/>
<evidence type="ECO:0000256" key="1">
    <source>
        <dbReference type="SAM" id="Phobius"/>
    </source>
</evidence>
<feature type="chain" id="PRO_5009583951" evidence="2">
    <location>
        <begin position="27"/>
        <end position="122"/>
    </location>
</feature>